<protein>
    <submittedName>
        <fullName evidence="1">Aldehyde dehydrogenase</fullName>
    </submittedName>
</protein>
<evidence type="ECO:0000313" key="1">
    <source>
        <dbReference type="EMBL" id="MBK1865912.1"/>
    </source>
</evidence>
<name>A0ACC5QZW4_9HYPH</name>
<reference evidence="1" key="1">
    <citation type="submission" date="2021-01" db="EMBL/GenBank/DDBJ databases">
        <authorList>
            <person name="Sun Q."/>
        </authorList>
    </citation>
    <scope>NUCLEOTIDE SEQUENCE</scope>
    <source>
        <strain evidence="1">YIM B02566</strain>
    </source>
</reference>
<proteinExistence type="predicted"/>
<comment type="caution">
    <text evidence="1">The sequence shown here is derived from an EMBL/GenBank/DDBJ whole genome shotgun (WGS) entry which is preliminary data.</text>
</comment>
<evidence type="ECO:0000313" key="2">
    <source>
        <dbReference type="Proteomes" id="UP000616151"/>
    </source>
</evidence>
<gene>
    <name evidence="1" type="ORF">JHL16_06075</name>
</gene>
<dbReference type="Proteomes" id="UP000616151">
    <property type="component" value="Unassembled WGS sequence"/>
</dbReference>
<dbReference type="EMBL" id="JAENHL010000006">
    <property type="protein sequence ID" value="MBK1865912.1"/>
    <property type="molecule type" value="Genomic_DNA"/>
</dbReference>
<accession>A0ACC5QZW4</accession>
<sequence>MFEPDLIIGGKRMGAEGWRSFMRANPVSGEAVSRAASAGHADAEAAARAAQAAFPAWAALAPGERRARLNAVADIMLARHDDFVARMMAETGATRGWASYNVAEGANMFREAAAMVTQIKGEVIPTNVPGNIAMSVRQPAGVCLGIAPWNAPIILGARAVAMPLACGNTVILKTSETCPATHHLIGECLLAAGLDKGEANVLHASAEDTPAVVASLIEHQAVRRINFTGSTRVGRIIAQKAAAELKPVLLELGGKSPLVVLESADLDKAVDAAIFGAFMNQGQICMSTERIVVDAKVSQAFVEKFSKRTLALTAKDPALGEAELGAMVSEPAAARIDELIADAHAKGAAIITKGARQGTIMPATIVDQVTPAMRIYAEESFGPVTTVVHAQDTEDCIRIANDTGYGLSAAVFAEDIAEATRVAGQLQTGICHINGPTVHDEPQMPFGGTKASGFGRFGGSAGIDAFTELRWITIQSGPRFYPF</sequence>
<keyword evidence="2" id="KW-1185">Reference proteome</keyword>
<organism evidence="1 2">
    <name type="scientific">Taklimakanibacter albus</name>
    <dbReference type="NCBI Taxonomy" id="2800327"/>
    <lineage>
        <taxon>Bacteria</taxon>
        <taxon>Pseudomonadati</taxon>
        <taxon>Pseudomonadota</taxon>
        <taxon>Alphaproteobacteria</taxon>
        <taxon>Hyphomicrobiales</taxon>
        <taxon>Aestuariivirgaceae</taxon>
        <taxon>Taklimakanibacter</taxon>
    </lineage>
</organism>